<dbReference type="GO" id="GO:0005886">
    <property type="term" value="C:plasma membrane"/>
    <property type="evidence" value="ECO:0007669"/>
    <property type="project" value="UniProtKB-SubCell"/>
</dbReference>
<dbReference type="InterPro" id="IPR036259">
    <property type="entry name" value="MFS_trans_sf"/>
</dbReference>
<accession>A0A8J4DXA6</accession>
<protein>
    <recommendedName>
        <fullName evidence="7">Major facilitator superfamily (MFS) profile domain-containing protein</fullName>
    </recommendedName>
</protein>
<gene>
    <name evidence="8" type="ORF">Val02_87830</name>
</gene>
<feature type="transmembrane region" description="Helical" evidence="6">
    <location>
        <begin position="430"/>
        <end position="451"/>
    </location>
</feature>
<comment type="subcellular location">
    <subcellularLocation>
        <location evidence="1">Cell membrane</location>
        <topology evidence="1">Multi-pass membrane protein</topology>
    </subcellularLocation>
</comment>
<feature type="domain" description="Major facilitator superfamily (MFS) profile" evidence="7">
    <location>
        <begin position="396"/>
        <end position="763"/>
    </location>
</feature>
<feature type="compositionally biased region" description="Basic and acidic residues" evidence="5">
    <location>
        <begin position="84"/>
        <end position="101"/>
    </location>
</feature>
<sequence length="764" mass="78641">MSTGVEVTTPPQRPPDPEGRRARRGSAQPRGDQPPEQPPAGGRSRTPGTQSGGWQRTPEVTPVDRSTGGGWGRADLPTFPSQPHGREPLRARLRRTADRRAQQNAAPPQGGEAHPAGDPSRAPSPGPRGGGPAGGSSRDGRRDSGSGAGGAARGSRGDGLYDSAAPAGAQRGRDGGGPPAGNGRPRSGGAVPSSVRYSDRAPTVDPDRTPALGTGRGPVGAPDAGRRGSRREDAPRGDGLYSAGPRSGGPRPDRGRRDAQQPGADGRSGGRRPAPAPRQAHGRPPPPDVETADTVPLRTVNAASAVDRTSVIPLETDRTLRIDTSVPGAPTAHPRNPNVRTVPRQGSNRLPPMREPTMPWEFHEPAPDENGRSAPRPRQPEAPSKPPAPQEPFWPVLTRLFLAVLIAFTGLGVVIPAIPPYVLDELGGSAFLVGVAFALSGFVALLVRPYAGQFAQRWGSRRVMFVGILVAVLCGALYAAPFGLAALFGARLVMGLAESAIFTAGSVRVVAVAPADRRGQLVGYYGLAMWGGWTLGPVLGTFLLGFGGYRLVWAAAVALPVFAAAVLLTMSADRPIGGAVSRRLVPAAVVVPGTAILLAAFGYSALTGFVVLHLDAKGITDGASIIGVFGVVYVSVRIVAGRLPDRVGPGIVAAFCGVGEATGLVILGTAQTWIQAAIGAAVLGAGFTLLYPALALLVIRRSKPAEQGAALGAYTSFWDLGLGVAGLIGGAIALVGYPYVFYFAAGCALLTMFAGVLSRGPKPE</sequence>
<dbReference type="Gene3D" id="1.20.1250.20">
    <property type="entry name" value="MFS general substrate transporter like domains"/>
    <property type="match status" value="2"/>
</dbReference>
<feature type="transmembrane region" description="Helical" evidence="6">
    <location>
        <begin position="673"/>
        <end position="699"/>
    </location>
</feature>
<evidence type="ECO:0000256" key="2">
    <source>
        <dbReference type="ARBA" id="ARBA00022692"/>
    </source>
</evidence>
<evidence type="ECO:0000259" key="7">
    <source>
        <dbReference type="PROSITE" id="PS50850"/>
    </source>
</evidence>
<feature type="transmembrane region" description="Helical" evidence="6">
    <location>
        <begin position="492"/>
        <end position="511"/>
    </location>
</feature>
<dbReference type="Proteomes" id="UP000619260">
    <property type="component" value="Unassembled WGS sequence"/>
</dbReference>
<keyword evidence="9" id="KW-1185">Reference proteome</keyword>
<evidence type="ECO:0000256" key="1">
    <source>
        <dbReference type="ARBA" id="ARBA00004651"/>
    </source>
</evidence>
<dbReference type="InterPro" id="IPR052714">
    <property type="entry name" value="MFS_Exporter"/>
</dbReference>
<dbReference type="SUPFAM" id="SSF103473">
    <property type="entry name" value="MFS general substrate transporter"/>
    <property type="match status" value="1"/>
</dbReference>
<keyword evidence="3 6" id="KW-1133">Transmembrane helix</keyword>
<comment type="caution">
    <text evidence="8">The sequence shown here is derived from an EMBL/GenBank/DDBJ whole genome shotgun (WGS) entry which is preliminary data.</text>
</comment>
<dbReference type="PANTHER" id="PTHR23531">
    <property type="entry name" value="QUINOLENE RESISTANCE PROTEIN NORA"/>
    <property type="match status" value="1"/>
</dbReference>
<feature type="transmembrane region" description="Helical" evidence="6">
    <location>
        <begin position="400"/>
        <end position="418"/>
    </location>
</feature>
<feature type="transmembrane region" description="Helical" evidence="6">
    <location>
        <begin position="463"/>
        <end position="486"/>
    </location>
</feature>
<feature type="transmembrane region" description="Helical" evidence="6">
    <location>
        <begin position="647"/>
        <end position="667"/>
    </location>
</feature>
<dbReference type="EMBL" id="BOPF01000057">
    <property type="protein sequence ID" value="GIJ51897.1"/>
    <property type="molecule type" value="Genomic_DNA"/>
</dbReference>
<dbReference type="PROSITE" id="PS50850">
    <property type="entry name" value="MFS"/>
    <property type="match status" value="1"/>
</dbReference>
<feature type="region of interest" description="Disordered" evidence="5">
    <location>
        <begin position="318"/>
        <end position="390"/>
    </location>
</feature>
<feature type="transmembrane region" description="Helical" evidence="6">
    <location>
        <begin position="711"/>
        <end position="733"/>
    </location>
</feature>
<evidence type="ECO:0000256" key="4">
    <source>
        <dbReference type="ARBA" id="ARBA00023136"/>
    </source>
</evidence>
<dbReference type="InterPro" id="IPR011701">
    <property type="entry name" value="MFS"/>
</dbReference>
<evidence type="ECO:0000313" key="8">
    <source>
        <dbReference type="EMBL" id="GIJ51897.1"/>
    </source>
</evidence>
<reference evidence="8" key="1">
    <citation type="submission" date="2021-01" db="EMBL/GenBank/DDBJ databases">
        <title>Whole genome shotgun sequence of Virgisporangium aliadipatigenens NBRC 105644.</title>
        <authorList>
            <person name="Komaki H."/>
            <person name="Tamura T."/>
        </authorList>
    </citation>
    <scope>NUCLEOTIDE SEQUENCE</scope>
    <source>
        <strain evidence="8">NBRC 105644</strain>
    </source>
</reference>
<feature type="region of interest" description="Disordered" evidence="5">
    <location>
        <begin position="1"/>
        <end position="306"/>
    </location>
</feature>
<feature type="transmembrane region" description="Helical" evidence="6">
    <location>
        <begin position="523"/>
        <end position="545"/>
    </location>
</feature>
<feature type="transmembrane region" description="Helical" evidence="6">
    <location>
        <begin position="551"/>
        <end position="572"/>
    </location>
</feature>
<dbReference type="PANTHER" id="PTHR23531:SF1">
    <property type="entry name" value="QUINOLENE RESISTANCE PROTEIN NORA"/>
    <property type="match status" value="1"/>
</dbReference>
<dbReference type="AlphaFoldDB" id="A0A8J4DXA6"/>
<evidence type="ECO:0000256" key="6">
    <source>
        <dbReference type="SAM" id="Phobius"/>
    </source>
</evidence>
<feature type="compositionally biased region" description="Polar residues" evidence="5">
    <location>
        <begin position="1"/>
        <end position="10"/>
    </location>
</feature>
<feature type="transmembrane region" description="Helical" evidence="6">
    <location>
        <begin position="739"/>
        <end position="758"/>
    </location>
</feature>
<dbReference type="GO" id="GO:0022857">
    <property type="term" value="F:transmembrane transporter activity"/>
    <property type="evidence" value="ECO:0007669"/>
    <property type="project" value="InterPro"/>
</dbReference>
<dbReference type="CDD" id="cd17489">
    <property type="entry name" value="MFS_YfcJ_like"/>
    <property type="match status" value="1"/>
</dbReference>
<feature type="compositionally biased region" description="Basic and acidic residues" evidence="5">
    <location>
        <begin position="224"/>
        <end position="236"/>
    </location>
</feature>
<evidence type="ECO:0000313" key="9">
    <source>
        <dbReference type="Proteomes" id="UP000619260"/>
    </source>
</evidence>
<keyword evidence="4 6" id="KW-0472">Membrane</keyword>
<feature type="compositionally biased region" description="Low complexity" evidence="5">
    <location>
        <begin position="181"/>
        <end position="190"/>
    </location>
</feature>
<dbReference type="Pfam" id="PF07690">
    <property type="entry name" value="MFS_1"/>
    <property type="match status" value="1"/>
</dbReference>
<evidence type="ECO:0000256" key="3">
    <source>
        <dbReference type="ARBA" id="ARBA00022989"/>
    </source>
</evidence>
<proteinExistence type="predicted"/>
<dbReference type="InterPro" id="IPR020846">
    <property type="entry name" value="MFS_dom"/>
</dbReference>
<organism evidence="8 9">
    <name type="scientific">Virgisporangium aliadipatigenens</name>
    <dbReference type="NCBI Taxonomy" id="741659"/>
    <lineage>
        <taxon>Bacteria</taxon>
        <taxon>Bacillati</taxon>
        <taxon>Actinomycetota</taxon>
        <taxon>Actinomycetes</taxon>
        <taxon>Micromonosporales</taxon>
        <taxon>Micromonosporaceae</taxon>
        <taxon>Virgisporangium</taxon>
    </lineage>
</organism>
<feature type="compositionally biased region" description="Low complexity" evidence="5">
    <location>
        <begin position="260"/>
        <end position="279"/>
    </location>
</feature>
<feature type="transmembrane region" description="Helical" evidence="6">
    <location>
        <begin position="584"/>
        <end position="603"/>
    </location>
</feature>
<keyword evidence="2 6" id="KW-0812">Transmembrane</keyword>
<feature type="transmembrane region" description="Helical" evidence="6">
    <location>
        <begin position="623"/>
        <end position="640"/>
    </location>
</feature>
<name>A0A8J4DXA6_9ACTN</name>
<feature type="compositionally biased region" description="Basic and acidic residues" evidence="5">
    <location>
        <begin position="361"/>
        <end position="371"/>
    </location>
</feature>
<evidence type="ECO:0000256" key="5">
    <source>
        <dbReference type="SAM" id="MobiDB-lite"/>
    </source>
</evidence>